<feature type="transmembrane region" description="Helical" evidence="6">
    <location>
        <begin position="114"/>
        <end position="136"/>
    </location>
</feature>
<dbReference type="InterPro" id="IPR017452">
    <property type="entry name" value="GPCR_Rhodpsn_7TM"/>
</dbReference>
<dbReference type="EnsemblMetazoa" id="PPA10413.1">
    <property type="protein sequence ID" value="PPA10413.1"/>
    <property type="gene ID" value="WBGene00099967"/>
</dbReference>
<gene>
    <name evidence="7" type="primary">WBGene00099967</name>
</gene>
<dbReference type="SUPFAM" id="SSF81321">
    <property type="entry name" value="Family A G protein-coupled receptor-like"/>
    <property type="match status" value="1"/>
</dbReference>
<dbReference type="PROSITE" id="PS50262">
    <property type="entry name" value="G_PROTEIN_RECEP_F1_2"/>
    <property type="match status" value="1"/>
</dbReference>
<feature type="compositionally biased region" description="Low complexity" evidence="5">
    <location>
        <begin position="464"/>
        <end position="475"/>
    </location>
</feature>
<keyword evidence="8" id="KW-1185">Reference proteome</keyword>
<reference evidence="8" key="1">
    <citation type="journal article" date="2008" name="Nat. Genet.">
        <title>The Pristionchus pacificus genome provides a unique perspective on nematode lifestyle and parasitism.</title>
        <authorList>
            <person name="Dieterich C."/>
            <person name="Clifton S.W."/>
            <person name="Schuster L.N."/>
            <person name="Chinwalla A."/>
            <person name="Delehaunty K."/>
            <person name="Dinkelacker I."/>
            <person name="Fulton L."/>
            <person name="Fulton R."/>
            <person name="Godfrey J."/>
            <person name="Minx P."/>
            <person name="Mitreva M."/>
            <person name="Roeseler W."/>
            <person name="Tian H."/>
            <person name="Witte H."/>
            <person name="Yang S.P."/>
            <person name="Wilson R.K."/>
            <person name="Sommer R.J."/>
        </authorList>
    </citation>
    <scope>NUCLEOTIDE SEQUENCE [LARGE SCALE GENOMIC DNA]</scope>
    <source>
        <strain evidence="8">PS312</strain>
    </source>
</reference>
<feature type="region of interest" description="Disordered" evidence="5">
    <location>
        <begin position="460"/>
        <end position="493"/>
    </location>
</feature>
<evidence type="ECO:0000313" key="8">
    <source>
        <dbReference type="Proteomes" id="UP000005239"/>
    </source>
</evidence>
<keyword evidence="3 6" id="KW-1133">Transmembrane helix</keyword>
<dbReference type="GO" id="GO:0007186">
    <property type="term" value="P:G protein-coupled receptor signaling pathway"/>
    <property type="evidence" value="ECO:0000318"/>
    <property type="project" value="GO_Central"/>
</dbReference>
<dbReference type="InterPro" id="IPR053219">
    <property type="entry name" value="GPCR_Dmsr-1"/>
</dbReference>
<dbReference type="PANTHER" id="PTHR46273:SF2">
    <property type="entry name" value="G-PROTEIN COUPLED RECEPTORS FAMILY 1 PROFILE DOMAIN-CONTAINING PROTEIN"/>
    <property type="match status" value="1"/>
</dbReference>
<dbReference type="PANTHER" id="PTHR46273">
    <property type="entry name" value="MYOSUPPRESSIN RECEPTOR 1, ISOFORM B-RELATED"/>
    <property type="match status" value="1"/>
</dbReference>
<name>A0A2A6BGV3_PRIPA</name>
<evidence type="ECO:0000256" key="2">
    <source>
        <dbReference type="ARBA" id="ARBA00022692"/>
    </source>
</evidence>
<evidence type="ECO:0000256" key="3">
    <source>
        <dbReference type="ARBA" id="ARBA00022989"/>
    </source>
</evidence>
<evidence type="ECO:0000256" key="6">
    <source>
        <dbReference type="SAM" id="Phobius"/>
    </source>
</evidence>
<dbReference type="GO" id="GO:0008528">
    <property type="term" value="F:G protein-coupled peptide receptor activity"/>
    <property type="evidence" value="ECO:0000318"/>
    <property type="project" value="GO_Central"/>
</dbReference>
<feature type="transmembrane region" description="Helical" evidence="6">
    <location>
        <begin position="69"/>
        <end position="94"/>
    </location>
</feature>
<dbReference type="Pfam" id="PF10324">
    <property type="entry name" value="7TM_GPCR_Srw"/>
    <property type="match status" value="1"/>
</dbReference>
<feature type="transmembrane region" description="Helical" evidence="6">
    <location>
        <begin position="34"/>
        <end position="57"/>
    </location>
</feature>
<feature type="transmembrane region" description="Helical" evidence="6">
    <location>
        <begin position="156"/>
        <end position="177"/>
    </location>
</feature>
<dbReference type="AlphaFoldDB" id="A0A2A6BGV3"/>
<dbReference type="CDD" id="cd14978">
    <property type="entry name" value="7tmA_FMRFamide_R-like"/>
    <property type="match status" value="1"/>
</dbReference>
<keyword evidence="4 6" id="KW-0472">Membrane</keyword>
<dbReference type="GO" id="GO:0005886">
    <property type="term" value="C:plasma membrane"/>
    <property type="evidence" value="ECO:0000318"/>
    <property type="project" value="GO_Central"/>
</dbReference>
<organism evidence="7 8">
    <name type="scientific">Pristionchus pacificus</name>
    <name type="common">Parasitic nematode worm</name>
    <dbReference type="NCBI Taxonomy" id="54126"/>
    <lineage>
        <taxon>Eukaryota</taxon>
        <taxon>Metazoa</taxon>
        <taxon>Ecdysozoa</taxon>
        <taxon>Nematoda</taxon>
        <taxon>Chromadorea</taxon>
        <taxon>Rhabditida</taxon>
        <taxon>Rhabditina</taxon>
        <taxon>Diplogasteromorpha</taxon>
        <taxon>Diplogasteroidea</taxon>
        <taxon>Neodiplogasteridae</taxon>
        <taxon>Pristionchus</taxon>
    </lineage>
</organism>
<evidence type="ECO:0000256" key="5">
    <source>
        <dbReference type="SAM" id="MobiDB-lite"/>
    </source>
</evidence>
<dbReference type="Gene3D" id="1.20.1070.10">
    <property type="entry name" value="Rhodopsin 7-helix transmembrane proteins"/>
    <property type="match status" value="1"/>
</dbReference>
<protein>
    <submittedName>
        <fullName evidence="7">Dmsr-7</fullName>
    </submittedName>
</protein>
<evidence type="ECO:0000313" key="7">
    <source>
        <dbReference type="EnsemblMetazoa" id="PPA10413.1"/>
    </source>
</evidence>
<comment type="subcellular location">
    <subcellularLocation>
        <location evidence="1">Membrane</location>
    </subcellularLocation>
</comment>
<dbReference type="InterPro" id="IPR000276">
    <property type="entry name" value="GPCR_Rhodpsn"/>
</dbReference>
<feature type="transmembrane region" description="Helical" evidence="6">
    <location>
        <begin position="321"/>
        <end position="347"/>
    </location>
</feature>
<proteinExistence type="predicted"/>
<evidence type="ECO:0000256" key="4">
    <source>
        <dbReference type="ARBA" id="ARBA00023136"/>
    </source>
</evidence>
<keyword evidence="2 6" id="KW-0812">Transmembrane</keyword>
<feature type="transmembrane region" description="Helical" evidence="6">
    <location>
        <begin position="288"/>
        <end position="315"/>
    </location>
</feature>
<dbReference type="OrthoDB" id="5864054at2759"/>
<dbReference type="InterPro" id="IPR019427">
    <property type="entry name" value="7TM_GPCR_serpentine_rcpt_Srw"/>
</dbReference>
<dbReference type="PRINTS" id="PR00237">
    <property type="entry name" value="GPCRRHODOPSN"/>
</dbReference>
<reference evidence="7" key="2">
    <citation type="submission" date="2022-06" db="UniProtKB">
        <authorList>
            <consortium name="EnsemblMetazoa"/>
        </authorList>
    </citation>
    <scope>IDENTIFICATION</scope>
    <source>
        <strain evidence="7">PS312</strain>
    </source>
</reference>
<accession>A0A2A6BGV3</accession>
<evidence type="ECO:0000256" key="1">
    <source>
        <dbReference type="ARBA" id="ARBA00004370"/>
    </source>
</evidence>
<dbReference type="Proteomes" id="UP000005239">
    <property type="component" value="Unassembled WGS sequence"/>
</dbReference>
<accession>A0A8R1YGM8</accession>
<sequence>MECPNDEPFFDFNANSTRAFLNTLETFAKFYQPIHGIICVFLCAFGLLTNAVHIAVLSRPSMRASAVNCLLTAVAVCDVGTMASYLVYIVHFVIRKRGDTCSPTYTHGWMQFLLWHVVLSITLHTTSLWLAVAMAFLRRMTLKVARLNSRWQRPEFAWKVTLSIYILVFIACAPNTLVHEIAPYDDVVWRPPNQKCFDEGYFPLNYTETVYTFKISKLASNNNCRFFKLNIWMLGVVFKLIPCILLFFLSIGLMLRLREAESKRRKLTNCSANGNNTKKGKTTDRTTVMLIVILAVFLITELPQGIICIMTAIYTHDMHNYIYAHLGDMLDLMSLLNSSVNFVLYCVMSSRYRKTFWTVVLPASTYKWFISRANTTSNFAMSHVSRIPSTKKRGGTTLGHEYTPLPLINNNMETPAEGVLPCSDPLLNDGSPLITRSHNQINNDISNVNLPNISVGFKRRRSNSPELSSGETSSSKCRMLEDDEYDGVSQHSN</sequence>
<feature type="transmembrane region" description="Helical" evidence="6">
    <location>
        <begin position="231"/>
        <end position="255"/>
    </location>
</feature>